<reference evidence="6 7" key="1">
    <citation type="journal article" date="2011" name="BMC Genomics">
        <title>Complete genome sequence of Corynebacterium variabile DSM 44702 isolated from the surface of smear-ripened cheeses and insights into cheese ripening and flavor generation.</title>
        <authorList>
            <person name="Schroeder J."/>
            <person name="Maus I."/>
            <person name="Trost E."/>
            <person name="Tauch A."/>
        </authorList>
    </citation>
    <scope>NUCLEOTIDE SEQUENCE [LARGE SCALE GENOMIC DNA]</scope>
    <source>
        <strain evidence="7">DSM 44702 / JCM 12073 / NCIMB 30131</strain>
    </source>
</reference>
<feature type="active site" description="Proton donor" evidence="3">
    <location>
        <position position="658"/>
    </location>
</feature>
<keyword evidence="2" id="KW-0378">Hydrolase</keyword>
<name>G0HE52_CORVD</name>
<feature type="region of interest" description="Disordered" evidence="4">
    <location>
        <begin position="1"/>
        <end position="38"/>
    </location>
</feature>
<gene>
    <name evidence="6" type="ordered locus">CVAR_1090</name>
</gene>
<feature type="active site" description="Nucleophile" evidence="3">
    <location>
        <position position="545"/>
    </location>
</feature>
<dbReference type="InterPro" id="IPR036196">
    <property type="entry name" value="Ptyr_pPase_sf"/>
</dbReference>
<dbReference type="InterPro" id="IPR050155">
    <property type="entry name" value="HAD-like_hydrolase_sf"/>
</dbReference>
<evidence type="ECO:0000313" key="6">
    <source>
        <dbReference type="EMBL" id="AEK36444.1"/>
    </source>
</evidence>
<dbReference type="InterPro" id="IPR041492">
    <property type="entry name" value="HAD_2"/>
</dbReference>
<comment type="similarity">
    <text evidence="1">Belongs to the low molecular weight phosphotyrosine protein phosphatase family.</text>
</comment>
<accession>G0HE52</accession>
<evidence type="ECO:0000256" key="4">
    <source>
        <dbReference type="SAM" id="MobiDB-lite"/>
    </source>
</evidence>
<dbReference type="EMBL" id="CP002917">
    <property type="protein sequence ID" value="AEK36444.1"/>
    <property type="molecule type" value="Genomic_DNA"/>
</dbReference>
<dbReference type="KEGG" id="cva:CVAR_1090"/>
<dbReference type="InterPro" id="IPR023485">
    <property type="entry name" value="Ptyr_pPase"/>
</dbReference>
<dbReference type="PANTHER" id="PTHR43434:SF20">
    <property type="entry name" value="5'-NUCLEOTIDASE"/>
    <property type="match status" value="1"/>
</dbReference>
<dbReference type="SMART" id="SM00226">
    <property type="entry name" value="LMWPc"/>
    <property type="match status" value="1"/>
</dbReference>
<dbReference type="PRINTS" id="PR00719">
    <property type="entry name" value="LMWPTPASE"/>
</dbReference>
<dbReference type="GO" id="GO:0004713">
    <property type="term" value="F:protein tyrosine kinase activity"/>
    <property type="evidence" value="ECO:0007669"/>
    <property type="project" value="TreeGrafter"/>
</dbReference>
<dbReference type="eggNOG" id="COG0394">
    <property type="taxonomic scope" value="Bacteria"/>
</dbReference>
<dbReference type="AlphaFoldDB" id="G0HE52"/>
<organism evidence="6 7">
    <name type="scientific">Corynebacterium variabile (strain DSM 44702 / CIP 107183 / JCM 12073 / NCIMB 30131)</name>
    <name type="common">Corynebacterium mooreparkense</name>
    <dbReference type="NCBI Taxonomy" id="858619"/>
    <lineage>
        <taxon>Bacteria</taxon>
        <taxon>Bacillati</taxon>
        <taxon>Actinomycetota</taxon>
        <taxon>Actinomycetes</taxon>
        <taxon>Mycobacteriales</taxon>
        <taxon>Corynebacteriaceae</taxon>
        <taxon>Corynebacterium</taxon>
    </lineage>
</organism>
<dbReference type="Pfam" id="PF01451">
    <property type="entry name" value="LMWPc"/>
    <property type="match status" value="1"/>
</dbReference>
<evidence type="ECO:0000259" key="5">
    <source>
        <dbReference type="SMART" id="SM00226"/>
    </source>
</evidence>
<evidence type="ECO:0000256" key="2">
    <source>
        <dbReference type="ARBA" id="ARBA00022801"/>
    </source>
</evidence>
<dbReference type="InterPro" id="IPR023214">
    <property type="entry name" value="HAD_sf"/>
</dbReference>
<dbReference type="SFLD" id="SFLDS00003">
    <property type="entry name" value="Haloacid_Dehalogenase"/>
    <property type="match status" value="1"/>
</dbReference>
<dbReference type="SUPFAM" id="SSF52788">
    <property type="entry name" value="Phosphotyrosine protein phosphatases I"/>
    <property type="match status" value="1"/>
</dbReference>
<dbReference type="GO" id="GO:0005829">
    <property type="term" value="C:cytosol"/>
    <property type="evidence" value="ECO:0007669"/>
    <property type="project" value="TreeGrafter"/>
</dbReference>
<dbReference type="InterPro" id="IPR036412">
    <property type="entry name" value="HAD-like_sf"/>
</dbReference>
<dbReference type="Gene3D" id="1.10.150.240">
    <property type="entry name" value="Putative phosphatase, domain 2"/>
    <property type="match status" value="1"/>
</dbReference>
<feature type="active site" evidence="3">
    <location>
        <position position="551"/>
    </location>
</feature>
<feature type="domain" description="Phosphotyrosine protein phosphatase I" evidence="5">
    <location>
        <begin position="539"/>
        <end position="684"/>
    </location>
</feature>
<evidence type="ECO:0000256" key="1">
    <source>
        <dbReference type="ARBA" id="ARBA00011063"/>
    </source>
</evidence>
<evidence type="ECO:0000313" key="7">
    <source>
        <dbReference type="Proteomes" id="UP000006659"/>
    </source>
</evidence>
<dbReference type="PANTHER" id="PTHR43434">
    <property type="entry name" value="PHOSPHOGLYCOLATE PHOSPHATASE"/>
    <property type="match status" value="1"/>
</dbReference>
<evidence type="ECO:0000256" key="3">
    <source>
        <dbReference type="PIRSR" id="PIRSR617867-1"/>
    </source>
</evidence>
<dbReference type="Gene3D" id="3.40.50.1000">
    <property type="entry name" value="HAD superfamily/HAD-like"/>
    <property type="match status" value="1"/>
</dbReference>
<dbReference type="Pfam" id="PF13419">
    <property type="entry name" value="HAD_2"/>
    <property type="match status" value="1"/>
</dbReference>
<dbReference type="GO" id="GO:0004725">
    <property type="term" value="F:protein tyrosine phosphatase activity"/>
    <property type="evidence" value="ECO:0007669"/>
    <property type="project" value="InterPro"/>
</dbReference>
<dbReference type="HOGENOM" id="CLU_397786_0_0_11"/>
<dbReference type="CDD" id="cd16343">
    <property type="entry name" value="LMWPTP"/>
    <property type="match status" value="1"/>
</dbReference>
<dbReference type="SFLD" id="SFLDG01129">
    <property type="entry name" value="C1.5:_HAD__Beta-PGM__Phosphata"/>
    <property type="match status" value="1"/>
</dbReference>
<dbReference type="InterPro" id="IPR023198">
    <property type="entry name" value="PGP-like_dom2"/>
</dbReference>
<proteinExistence type="inferred from homology"/>
<protein>
    <recommendedName>
        <fullName evidence="5">Phosphotyrosine protein phosphatase I domain-containing protein</fullName>
    </recommendedName>
</protein>
<dbReference type="InterPro" id="IPR017867">
    <property type="entry name" value="Tyr_phospatase_low_mol_wt"/>
</dbReference>
<feature type="compositionally biased region" description="Gly residues" evidence="4">
    <location>
        <begin position="102"/>
        <end position="112"/>
    </location>
</feature>
<dbReference type="eggNOG" id="COG0546">
    <property type="taxonomic scope" value="Bacteria"/>
</dbReference>
<feature type="region of interest" description="Disordered" evidence="4">
    <location>
        <begin position="94"/>
        <end position="130"/>
    </location>
</feature>
<dbReference type="SUPFAM" id="SSF56784">
    <property type="entry name" value="HAD-like"/>
    <property type="match status" value="1"/>
</dbReference>
<sequence>MVQRPGVGAQVDHRGTQPGIGTQQVGGLGAPGEFTGPVGGVHHRASAGTQVLVDGVVAQVRGDEAVHVEAEDGAEEAVAGSGGHCDAPDHPVGVAGGADAPLGGGQPVGDAGGEPAQSHRGVKFPDPADTGGGERVDALGHRGQRCSRGDAEDFREPVVDTGSGGICAGVGGVESDPCPDQPVDDAPFGVGHGHAGHPAQQWRVVDQQEVGTVGDRGVRHGVSAVEGDADGTDGVRGVAADESAGVPGFRELRGIGLFNERDDVSDGRRRGGMGGVVHVVNDSVLRQTAPVSGTVGPVADSSDSMPAPGPETRFLLVDVDGTLVDSFHGIRDSFLHALAANGVPAPPDDQVARISGPPMEDTLRGLGLEGELLDRTYRTYREDYSGGGWQTAEVIPGMRELVRSWKDAGYVLATATSKVETTARLMLERFDLLDLFDVVATASGERGGRRAKADVIAYALEQLGLDATPVDDGGPDHRGNVLMIGDRIHDVEGAHAYGVRSVLVDWGYGDRAEHKASDWSVADVDELSRVVADWADSRPQICVVCTGNICRSPIGEIMLRDALTEEGLIDEVKLNSCGTTGWHVGEAADPRAAASLERAGYSASGHAAAEFGPAHRDADLFLVMDDANRRALVKVGVDPGKIRLFRSFGPAGDKEVADPYYGEDADFERAEHQLAEALPGVVEWARARVLDF</sequence>
<dbReference type="Gene3D" id="3.40.50.2300">
    <property type="match status" value="1"/>
</dbReference>
<dbReference type="STRING" id="858619.CVAR_1090"/>
<dbReference type="Proteomes" id="UP000006659">
    <property type="component" value="Chromosome"/>
</dbReference>